<dbReference type="Proteomes" id="UP000828390">
    <property type="component" value="Unassembled WGS sequence"/>
</dbReference>
<sequence length="55" mass="6287">MSRRPPVKLSAEVRCRWQIKSEAELPNFFCDKSCRASSNVVSINDESNGPYLRTI</sequence>
<proteinExistence type="predicted"/>
<reference evidence="1" key="2">
    <citation type="submission" date="2020-11" db="EMBL/GenBank/DDBJ databases">
        <authorList>
            <person name="McCartney M.A."/>
            <person name="Auch B."/>
            <person name="Kono T."/>
            <person name="Mallez S."/>
            <person name="Becker A."/>
            <person name="Gohl D.M."/>
            <person name="Silverstein K.A.T."/>
            <person name="Koren S."/>
            <person name="Bechman K.B."/>
            <person name="Herman A."/>
            <person name="Abrahante J.E."/>
            <person name="Garbe J."/>
        </authorList>
    </citation>
    <scope>NUCLEOTIDE SEQUENCE</scope>
    <source>
        <strain evidence="1">Duluth1</strain>
        <tissue evidence="1">Whole animal</tissue>
    </source>
</reference>
<protein>
    <submittedName>
        <fullName evidence="1">Uncharacterized protein</fullName>
    </submittedName>
</protein>
<accession>A0A9D3Z1D2</accession>
<evidence type="ECO:0000313" key="1">
    <source>
        <dbReference type="EMBL" id="KAH3711278.1"/>
    </source>
</evidence>
<organism evidence="1 2">
    <name type="scientific">Dreissena polymorpha</name>
    <name type="common">Zebra mussel</name>
    <name type="synonym">Mytilus polymorpha</name>
    <dbReference type="NCBI Taxonomy" id="45954"/>
    <lineage>
        <taxon>Eukaryota</taxon>
        <taxon>Metazoa</taxon>
        <taxon>Spiralia</taxon>
        <taxon>Lophotrochozoa</taxon>
        <taxon>Mollusca</taxon>
        <taxon>Bivalvia</taxon>
        <taxon>Autobranchia</taxon>
        <taxon>Heteroconchia</taxon>
        <taxon>Euheterodonta</taxon>
        <taxon>Imparidentia</taxon>
        <taxon>Neoheterodontei</taxon>
        <taxon>Myida</taxon>
        <taxon>Dreissenoidea</taxon>
        <taxon>Dreissenidae</taxon>
        <taxon>Dreissena</taxon>
    </lineage>
</organism>
<keyword evidence="2" id="KW-1185">Reference proteome</keyword>
<reference evidence="1" key="1">
    <citation type="journal article" date="2019" name="bioRxiv">
        <title>The Genome of the Zebra Mussel, Dreissena polymorpha: A Resource for Invasive Species Research.</title>
        <authorList>
            <person name="McCartney M.A."/>
            <person name="Auch B."/>
            <person name="Kono T."/>
            <person name="Mallez S."/>
            <person name="Zhang Y."/>
            <person name="Obille A."/>
            <person name="Becker A."/>
            <person name="Abrahante J.E."/>
            <person name="Garbe J."/>
            <person name="Badalamenti J.P."/>
            <person name="Herman A."/>
            <person name="Mangelson H."/>
            <person name="Liachko I."/>
            <person name="Sullivan S."/>
            <person name="Sone E.D."/>
            <person name="Koren S."/>
            <person name="Silverstein K.A.T."/>
            <person name="Beckman K.B."/>
            <person name="Gohl D.M."/>
        </authorList>
    </citation>
    <scope>NUCLEOTIDE SEQUENCE</scope>
    <source>
        <strain evidence="1">Duluth1</strain>
        <tissue evidence="1">Whole animal</tissue>
    </source>
</reference>
<dbReference type="EMBL" id="JAIWYP010000014">
    <property type="protein sequence ID" value="KAH3711278.1"/>
    <property type="molecule type" value="Genomic_DNA"/>
</dbReference>
<evidence type="ECO:0000313" key="2">
    <source>
        <dbReference type="Proteomes" id="UP000828390"/>
    </source>
</evidence>
<gene>
    <name evidence="1" type="ORF">DPMN_070782</name>
</gene>
<dbReference type="AlphaFoldDB" id="A0A9D3Z1D2"/>
<comment type="caution">
    <text evidence="1">The sequence shown here is derived from an EMBL/GenBank/DDBJ whole genome shotgun (WGS) entry which is preliminary data.</text>
</comment>
<name>A0A9D3Z1D2_DREPO</name>